<name>F9GA25_FUSOF</name>
<protein>
    <submittedName>
        <fullName evidence="1">Uncharacterized protein</fullName>
    </submittedName>
</protein>
<reference evidence="1" key="1">
    <citation type="journal article" date="2012" name="Mol. Plant Microbe Interact.">
        <title>A highly conserved effector in Fusarium oxysporum is required for full virulence on Arabidopsis.</title>
        <authorList>
            <person name="Thatcher L.F."/>
            <person name="Gardiner D.M."/>
            <person name="Kazan K."/>
            <person name="Manners J."/>
        </authorList>
    </citation>
    <scope>NUCLEOTIDE SEQUENCE [LARGE SCALE GENOMIC DNA]</scope>
    <source>
        <strain evidence="1">Fo5176</strain>
    </source>
</reference>
<comment type="caution">
    <text evidence="1">The sequence shown here is derived from an EMBL/GenBank/DDBJ whole genome shotgun (WGS) entry which is preliminary data.</text>
</comment>
<dbReference type="EMBL" id="AFQF01003955">
    <property type="protein sequence ID" value="EGU73981.1"/>
    <property type="molecule type" value="Genomic_DNA"/>
</dbReference>
<sequence>HRQTMRGSEIAALKATSFALNPIAM</sequence>
<feature type="non-terminal residue" evidence="1">
    <location>
        <position position="1"/>
    </location>
</feature>
<accession>F9GA25</accession>
<proteinExistence type="predicted"/>
<gene>
    <name evidence="1" type="ORF">FOXB_15507</name>
</gene>
<dbReference type="AlphaFoldDB" id="F9GA25"/>
<organism evidence="1">
    <name type="scientific">Fusarium oxysporum (strain Fo5176)</name>
    <name type="common">Fusarium vascular wilt</name>
    <dbReference type="NCBI Taxonomy" id="660025"/>
    <lineage>
        <taxon>Eukaryota</taxon>
        <taxon>Fungi</taxon>
        <taxon>Dikarya</taxon>
        <taxon>Ascomycota</taxon>
        <taxon>Pezizomycotina</taxon>
        <taxon>Sordariomycetes</taxon>
        <taxon>Hypocreomycetidae</taxon>
        <taxon>Hypocreales</taxon>
        <taxon>Nectriaceae</taxon>
        <taxon>Fusarium</taxon>
        <taxon>Fusarium oxysporum species complex</taxon>
    </lineage>
</organism>
<evidence type="ECO:0000313" key="1">
    <source>
        <dbReference type="EMBL" id="EGU73981.1"/>
    </source>
</evidence>